<dbReference type="EC" id="3.5.1.19" evidence="6"/>
<reference evidence="9 10" key="1">
    <citation type="journal article" date="2015" name="Sci. Rep.">
        <title>Genome of the facultative scuticociliatosis pathogen Pseudocohnilembus persalinus provides insight into its virulence through horizontal gene transfer.</title>
        <authorList>
            <person name="Xiong J."/>
            <person name="Wang G."/>
            <person name="Cheng J."/>
            <person name="Tian M."/>
            <person name="Pan X."/>
            <person name="Warren A."/>
            <person name="Jiang C."/>
            <person name="Yuan D."/>
            <person name="Miao W."/>
        </authorList>
    </citation>
    <scope>NUCLEOTIDE SEQUENCE [LARGE SCALE GENOMIC DNA]</scope>
    <source>
        <strain evidence="9">36N120E</strain>
    </source>
</reference>
<dbReference type="OMA" id="DFVDSWP"/>
<dbReference type="InterPro" id="IPR052347">
    <property type="entry name" value="Isochorismatase_Nicotinamidase"/>
</dbReference>
<dbReference type="InterPro" id="IPR036380">
    <property type="entry name" value="Isochorismatase-like_sf"/>
</dbReference>
<comment type="similarity">
    <text evidence="1">Belongs to the isochorismatase family.</text>
</comment>
<evidence type="ECO:0000256" key="7">
    <source>
        <dbReference type="ARBA" id="ARBA00043224"/>
    </source>
</evidence>
<evidence type="ECO:0000256" key="5">
    <source>
        <dbReference type="ARBA" id="ARBA00037900"/>
    </source>
</evidence>
<keyword evidence="10" id="KW-1185">Reference proteome</keyword>
<evidence type="ECO:0000256" key="3">
    <source>
        <dbReference type="ARBA" id="ARBA00022723"/>
    </source>
</evidence>
<dbReference type="EMBL" id="LDAU01000169">
    <property type="protein sequence ID" value="KRX01616.1"/>
    <property type="molecule type" value="Genomic_DNA"/>
</dbReference>
<accession>A0A0V0QHU1</accession>
<dbReference type="InParanoid" id="A0A0V0QHU1"/>
<dbReference type="SUPFAM" id="SSF52499">
    <property type="entry name" value="Isochorismatase-like hydrolases"/>
    <property type="match status" value="1"/>
</dbReference>
<dbReference type="PANTHER" id="PTHR11080">
    <property type="entry name" value="PYRAZINAMIDASE/NICOTINAMIDASE"/>
    <property type="match status" value="1"/>
</dbReference>
<evidence type="ECO:0000256" key="4">
    <source>
        <dbReference type="ARBA" id="ARBA00022801"/>
    </source>
</evidence>
<evidence type="ECO:0000256" key="1">
    <source>
        <dbReference type="ARBA" id="ARBA00006336"/>
    </source>
</evidence>
<dbReference type="AlphaFoldDB" id="A0A0V0QHU1"/>
<evidence type="ECO:0000256" key="6">
    <source>
        <dbReference type="ARBA" id="ARBA00039017"/>
    </source>
</evidence>
<dbReference type="Gene3D" id="3.40.50.850">
    <property type="entry name" value="Isochorismatase-like"/>
    <property type="match status" value="1"/>
</dbReference>
<dbReference type="GO" id="GO:0019363">
    <property type="term" value="P:pyridine nucleotide biosynthetic process"/>
    <property type="evidence" value="ECO:0007669"/>
    <property type="project" value="UniProtKB-KW"/>
</dbReference>
<evidence type="ECO:0000256" key="2">
    <source>
        <dbReference type="ARBA" id="ARBA00022642"/>
    </source>
</evidence>
<dbReference type="Proteomes" id="UP000054937">
    <property type="component" value="Unassembled WGS sequence"/>
</dbReference>
<feature type="domain" description="Isochorismatase-like" evidence="8">
    <location>
        <begin position="8"/>
        <end position="196"/>
    </location>
</feature>
<keyword evidence="4" id="KW-0378">Hydrolase</keyword>
<comment type="pathway">
    <text evidence="5">Cofactor biosynthesis; nicotinate biosynthesis; nicotinate from nicotinamide: step 1/1.</text>
</comment>
<evidence type="ECO:0000313" key="9">
    <source>
        <dbReference type="EMBL" id="KRX01616.1"/>
    </source>
</evidence>
<keyword evidence="3" id="KW-0479">Metal-binding</keyword>
<evidence type="ECO:0000313" key="10">
    <source>
        <dbReference type="Proteomes" id="UP000054937"/>
    </source>
</evidence>
<comment type="caution">
    <text evidence="9">The sequence shown here is derived from an EMBL/GenBank/DDBJ whole genome shotgun (WGS) entry which is preliminary data.</text>
</comment>
<proteinExistence type="inferred from homology"/>
<dbReference type="InterPro" id="IPR000868">
    <property type="entry name" value="Isochorismatase-like_dom"/>
</dbReference>
<dbReference type="PANTHER" id="PTHR11080:SF2">
    <property type="entry name" value="LD05707P"/>
    <property type="match status" value="1"/>
</dbReference>
<dbReference type="GO" id="GO:0046872">
    <property type="term" value="F:metal ion binding"/>
    <property type="evidence" value="ECO:0007669"/>
    <property type="project" value="UniProtKB-KW"/>
</dbReference>
<name>A0A0V0QHU1_PSEPJ</name>
<evidence type="ECO:0000259" key="8">
    <source>
        <dbReference type="Pfam" id="PF00857"/>
    </source>
</evidence>
<dbReference type="OrthoDB" id="1739143at2759"/>
<organism evidence="9 10">
    <name type="scientific">Pseudocohnilembus persalinus</name>
    <name type="common">Ciliate</name>
    <dbReference type="NCBI Taxonomy" id="266149"/>
    <lineage>
        <taxon>Eukaryota</taxon>
        <taxon>Sar</taxon>
        <taxon>Alveolata</taxon>
        <taxon>Ciliophora</taxon>
        <taxon>Intramacronucleata</taxon>
        <taxon>Oligohymenophorea</taxon>
        <taxon>Scuticociliatia</taxon>
        <taxon>Philasterida</taxon>
        <taxon>Pseudocohnilembidae</taxon>
        <taxon>Pseudocohnilembus</taxon>
    </lineage>
</organism>
<sequence length="214" mass="24029">MNTGQGKTALIIVDVQKDFCEGGSLQVNNASEIIPIINNLRKNPKFDHLVYTKDYHPQDHISFASNHPGKEPFTNLELENGKIQELWPDHCVIDKKGQEFHKDLDFDINKDILIHKGTNKNIDSYSGFGAQGDDSGLCQKLKDLQVKKIVVVGLAYDFCVGCTALDGPKYGFDTYLLRSATKSVAENFEKIMDEKIKNSEVKLVQSVKELEKVL</sequence>
<dbReference type="Pfam" id="PF00857">
    <property type="entry name" value="Isochorismatase"/>
    <property type="match status" value="1"/>
</dbReference>
<gene>
    <name evidence="9" type="ORF">PPERSA_00323</name>
</gene>
<dbReference type="GO" id="GO:0008936">
    <property type="term" value="F:nicotinamidase activity"/>
    <property type="evidence" value="ECO:0007669"/>
    <property type="project" value="UniProtKB-EC"/>
</dbReference>
<protein>
    <recommendedName>
        <fullName evidence="6">nicotinamidase</fullName>
        <ecNumber evidence="6">3.5.1.19</ecNumber>
    </recommendedName>
    <alternativeName>
        <fullName evidence="7">Nicotinamide deamidase</fullName>
    </alternativeName>
</protein>
<keyword evidence="2" id="KW-0662">Pyridine nucleotide biosynthesis</keyword>